<protein>
    <recommendedName>
        <fullName evidence="1">RNA-directed DNA polymerase</fullName>
        <ecNumber evidence="1">2.7.7.49</ecNumber>
    </recommendedName>
</protein>
<evidence type="ECO:0000256" key="1">
    <source>
        <dbReference type="ARBA" id="ARBA00012493"/>
    </source>
</evidence>
<dbReference type="InterPro" id="IPR043128">
    <property type="entry name" value="Rev_trsase/Diguanyl_cyclase"/>
</dbReference>
<organism evidence="3 4">
    <name type="scientific">Trichonephila inaurata madagascariensis</name>
    <dbReference type="NCBI Taxonomy" id="2747483"/>
    <lineage>
        <taxon>Eukaryota</taxon>
        <taxon>Metazoa</taxon>
        <taxon>Ecdysozoa</taxon>
        <taxon>Arthropoda</taxon>
        <taxon>Chelicerata</taxon>
        <taxon>Arachnida</taxon>
        <taxon>Araneae</taxon>
        <taxon>Araneomorphae</taxon>
        <taxon>Entelegynae</taxon>
        <taxon>Araneoidea</taxon>
        <taxon>Nephilidae</taxon>
        <taxon>Trichonephila</taxon>
        <taxon>Trichonephila inaurata</taxon>
    </lineage>
</organism>
<name>A0A8X6XUX9_9ARAC</name>
<comment type="caution">
    <text evidence="3">The sequence shown here is derived from an EMBL/GenBank/DDBJ whole genome shotgun (WGS) entry which is preliminary data.</text>
</comment>
<dbReference type="PANTHER" id="PTHR33064">
    <property type="entry name" value="POL PROTEIN"/>
    <property type="match status" value="1"/>
</dbReference>
<feature type="domain" description="Reverse transcriptase/retrotransposon-derived protein RNase H-like" evidence="2">
    <location>
        <begin position="110"/>
        <end position="154"/>
    </location>
</feature>
<evidence type="ECO:0000313" key="3">
    <source>
        <dbReference type="EMBL" id="GFY60024.1"/>
    </source>
</evidence>
<proteinExistence type="predicted"/>
<gene>
    <name evidence="3" type="primary">TY3B-I</name>
    <name evidence="3" type="ORF">TNIN_43571</name>
</gene>
<dbReference type="PANTHER" id="PTHR33064:SF37">
    <property type="entry name" value="RIBONUCLEASE H"/>
    <property type="match status" value="1"/>
</dbReference>
<dbReference type="Proteomes" id="UP000886998">
    <property type="component" value="Unassembled WGS sequence"/>
</dbReference>
<dbReference type="EC" id="2.7.7.49" evidence="1"/>
<evidence type="ECO:0000313" key="4">
    <source>
        <dbReference type="Proteomes" id="UP000886998"/>
    </source>
</evidence>
<dbReference type="InterPro" id="IPR041577">
    <property type="entry name" value="RT_RNaseH_2"/>
</dbReference>
<dbReference type="Pfam" id="PF17919">
    <property type="entry name" value="RT_RNaseH_2"/>
    <property type="match status" value="1"/>
</dbReference>
<dbReference type="Gene3D" id="3.30.70.270">
    <property type="match status" value="2"/>
</dbReference>
<dbReference type="InterPro" id="IPR051320">
    <property type="entry name" value="Viral_Replic_Matur_Polypro"/>
</dbReference>
<dbReference type="OrthoDB" id="5807442at2759"/>
<dbReference type="InterPro" id="IPR043502">
    <property type="entry name" value="DNA/RNA_pol_sf"/>
</dbReference>
<accession>A0A8X6XUX9</accession>
<dbReference type="SUPFAM" id="SSF56672">
    <property type="entry name" value="DNA/RNA polymerases"/>
    <property type="match status" value="1"/>
</dbReference>
<evidence type="ECO:0000259" key="2">
    <source>
        <dbReference type="Pfam" id="PF17919"/>
    </source>
</evidence>
<dbReference type="FunFam" id="3.30.70.270:FF:000020">
    <property type="entry name" value="Transposon Tf2-6 polyprotein-like Protein"/>
    <property type="match status" value="1"/>
</dbReference>
<dbReference type="GO" id="GO:0003964">
    <property type="term" value="F:RNA-directed DNA polymerase activity"/>
    <property type="evidence" value="ECO:0007669"/>
    <property type="project" value="UniProtKB-EC"/>
</dbReference>
<dbReference type="EMBL" id="BMAV01012939">
    <property type="protein sequence ID" value="GFY60024.1"/>
    <property type="molecule type" value="Genomic_DNA"/>
</dbReference>
<sequence>MKPRISVILSKFFQRLQDAGLVIKVSKCQFLQSEVDFLGHHISVNGIEPSKERIKVIEDFKLPETVKELRRYLGVINFYHRFIPNAAENQAVLNNYLKGKKSNDKNKIHWTEESVQAFENSKQQLCKATVLVHPSENAHNSLMVDASDNGIGAHVPGKDIIADALSRIDNLHFQPTIDYEGIAKAQEMDEELKEILSSHNSSLKLEKFQYLAPTSTYFATALQRRRDLIFQKHSGELCSTKSIT</sequence>
<reference evidence="3" key="1">
    <citation type="submission" date="2020-08" db="EMBL/GenBank/DDBJ databases">
        <title>Multicomponent nature underlies the extraordinary mechanical properties of spider dragline silk.</title>
        <authorList>
            <person name="Kono N."/>
            <person name="Nakamura H."/>
            <person name="Mori M."/>
            <person name="Yoshida Y."/>
            <person name="Ohtoshi R."/>
            <person name="Malay A.D."/>
            <person name="Moran D.A.P."/>
            <person name="Tomita M."/>
            <person name="Numata K."/>
            <person name="Arakawa K."/>
        </authorList>
    </citation>
    <scope>NUCLEOTIDE SEQUENCE</scope>
</reference>
<dbReference type="AlphaFoldDB" id="A0A8X6XUX9"/>
<keyword evidence="4" id="KW-1185">Reference proteome</keyword>